<dbReference type="OrthoDB" id="1448122at2"/>
<name>A0A2T6C5F4_9FLAO</name>
<comment type="caution">
    <text evidence="2">The sequence shown here is derived from an EMBL/GenBank/DDBJ whole genome shotgun (WGS) entry which is preliminary data.</text>
</comment>
<organism evidence="2 3">
    <name type="scientific">Kordia periserrulae</name>
    <dbReference type="NCBI Taxonomy" id="701523"/>
    <lineage>
        <taxon>Bacteria</taxon>
        <taxon>Pseudomonadati</taxon>
        <taxon>Bacteroidota</taxon>
        <taxon>Flavobacteriia</taxon>
        <taxon>Flavobacteriales</taxon>
        <taxon>Flavobacteriaceae</taxon>
        <taxon>Kordia</taxon>
    </lineage>
</organism>
<proteinExistence type="predicted"/>
<evidence type="ECO:0000313" key="3">
    <source>
        <dbReference type="Proteomes" id="UP000244090"/>
    </source>
</evidence>
<dbReference type="EMBL" id="QBKT01000001">
    <property type="protein sequence ID" value="PTX63564.1"/>
    <property type="molecule type" value="Genomic_DNA"/>
</dbReference>
<keyword evidence="1" id="KW-1133">Transmembrane helix</keyword>
<gene>
    <name evidence="2" type="ORF">C8N46_101165</name>
</gene>
<protein>
    <submittedName>
        <fullName evidence="2">Uncharacterized protein</fullName>
    </submittedName>
</protein>
<keyword evidence="1" id="KW-0812">Transmembrane</keyword>
<keyword evidence="1" id="KW-0472">Membrane</keyword>
<evidence type="ECO:0000256" key="1">
    <source>
        <dbReference type="SAM" id="Phobius"/>
    </source>
</evidence>
<dbReference type="AlphaFoldDB" id="A0A2T6C5F4"/>
<feature type="transmembrane region" description="Helical" evidence="1">
    <location>
        <begin position="77"/>
        <end position="98"/>
    </location>
</feature>
<reference evidence="2 3" key="1">
    <citation type="submission" date="2018-04" db="EMBL/GenBank/DDBJ databases">
        <title>Genomic Encyclopedia of Archaeal and Bacterial Type Strains, Phase II (KMG-II): from individual species to whole genera.</title>
        <authorList>
            <person name="Goeker M."/>
        </authorList>
    </citation>
    <scope>NUCLEOTIDE SEQUENCE [LARGE SCALE GENOMIC DNA]</scope>
    <source>
        <strain evidence="2 3">DSM 25731</strain>
    </source>
</reference>
<keyword evidence="3" id="KW-1185">Reference proteome</keyword>
<dbReference type="Proteomes" id="UP000244090">
    <property type="component" value="Unassembled WGS sequence"/>
</dbReference>
<feature type="transmembrane region" description="Helical" evidence="1">
    <location>
        <begin position="7"/>
        <end position="30"/>
    </location>
</feature>
<dbReference type="RefSeq" id="WP_146169686.1">
    <property type="nucleotide sequence ID" value="NZ_QBKT01000001.1"/>
</dbReference>
<evidence type="ECO:0000313" key="2">
    <source>
        <dbReference type="EMBL" id="PTX63564.1"/>
    </source>
</evidence>
<accession>A0A2T6C5F4</accession>
<feature type="transmembrane region" description="Helical" evidence="1">
    <location>
        <begin position="42"/>
        <end position="65"/>
    </location>
</feature>
<sequence length="99" mass="11575">MLKKFNFLEFCWLATVILLTSTVIMIFTNMDITVDTATPAKTLFGIDLTYCIVIFYAFNTFLFFGIKEFFWRYERKFPNTIIMFSGAILTISLLILNII</sequence>